<dbReference type="Gene3D" id="1.10.1740.10">
    <property type="match status" value="1"/>
</dbReference>
<dbReference type="InterPro" id="IPR014284">
    <property type="entry name" value="RNA_pol_sigma-70_dom"/>
</dbReference>
<proteinExistence type="inferred from homology"/>
<dbReference type="AlphaFoldDB" id="A0A517SUX4"/>
<evidence type="ECO:0000313" key="6">
    <source>
        <dbReference type="EMBL" id="QDT59919.1"/>
    </source>
</evidence>
<keyword evidence="3" id="KW-0731">Sigma factor</keyword>
<dbReference type="SUPFAM" id="SSF88659">
    <property type="entry name" value="Sigma3 and sigma4 domains of RNA polymerase sigma factors"/>
    <property type="match status" value="1"/>
</dbReference>
<organism evidence="6 7">
    <name type="scientific">Stieleria bergensis</name>
    <dbReference type="NCBI Taxonomy" id="2528025"/>
    <lineage>
        <taxon>Bacteria</taxon>
        <taxon>Pseudomonadati</taxon>
        <taxon>Planctomycetota</taxon>
        <taxon>Planctomycetia</taxon>
        <taxon>Pirellulales</taxon>
        <taxon>Pirellulaceae</taxon>
        <taxon>Stieleria</taxon>
    </lineage>
</organism>
<dbReference type="OrthoDB" id="260857at2"/>
<dbReference type="RefSeq" id="WP_145272084.1">
    <property type="nucleotide sequence ID" value="NZ_CP036272.1"/>
</dbReference>
<sequence>MTLSDIDRKLVKRCLEGAPGAWQDFVDRFLGLMVHVVNHTARARGLELDAALRDDLVAEIFLALLSNDRAVLRRFRNDSSLATYLTVIGRRVVVRRMLQRTLASSGDNAQWQAQQQPDSDPIERIDDRDEIMHLMEQLDATEAAVVRQYHLEGLSYRQISERNGISENSIGPMLSRARKKMRERT</sequence>
<gene>
    <name evidence="6" type="ORF">SV7mr_24320</name>
</gene>
<comment type="similarity">
    <text evidence="1">Belongs to the sigma-70 factor family. ECF subfamily.</text>
</comment>
<dbReference type="PANTHER" id="PTHR43133:SF51">
    <property type="entry name" value="RNA POLYMERASE SIGMA FACTOR"/>
    <property type="match status" value="1"/>
</dbReference>
<dbReference type="InterPro" id="IPR036388">
    <property type="entry name" value="WH-like_DNA-bd_sf"/>
</dbReference>
<keyword evidence="7" id="KW-1185">Reference proteome</keyword>
<evidence type="ECO:0000256" key="4">
    <source>
        <dbReference type="ARBA" id="ARBA00023163"/>
    </source>
</evidence>
<evidence type="ECO:0000259" key="5">
    <source>
        <dbReference type="Pfam" id="PF08281"/>
    </source>
</evidence>
<dbReference type="CDD" id="cd06171">
    <property type="entry name" value="Sigma70_r4"/>
    <property type="match status" value="1"/>
</dbReference>
<dbReference type="Gene3D" id="1.10.10.10">
    <property type="entry name" value="Winged helix-like DNA-binding domain superfamily/Winged helix DNA-binding domain"/>
    <property type="match status" value="1"/>
</dbReference>
<dbReference type="SUPFAM" id="SSF88946">
    <property type="entry name" value="Sigma2 domain of RNA polymerase sigma factors"/>
    <property type="match status" value="1"/>
</dbReference>
<evidence type="ECO:0000313" key="7">
    <source>
        <dbReference type="Proteomes" id="UP000315003"/>
    </source>
</evidence>
<dbReference type="EMBL" id="CP036272">
    <property type="protein sequence ID" value="QDT59919.1"/>
    <property type="molecule type" value="Genomic_DNA"/>
</dbReference>
<dbReference type="InterPro" id="IPR013249">
    <property type="entry name" value="RNA_pol_sigma70_r4_t2"/>
</dbReference>
<reference evidence="6 7" key="1">
    <citation type="submission" date="2019-02" db="EMBL/GenBank/DDBJ databases">
        <title>Deep-cultivation of Planctomycetes and their phenomic and genomic characterization uncovers novel biology.</title>
        <authorList>
            <person name="Wiegand S."/>
            <person name="Jogler M."/>
            <person name="Boedeker C."/>
            <person name="Pinto D."/>
            <person name="Vollmers J."/>
            <person name="Rivas-Marin E."/>
            <person name="Kohn T."/>
            <person name="Peeters S.H."/>
            <person name="Heuer A."/>
            <person name="Rast P."/>
            <person name="Oberbeckmann S."/>
            <person name="Bunk B."/>
            <person name="Jeske O."/>
            <person name="Meyerdierks A."/>
            <person name="Storesund J.E."/>
            <person name="Kallscheuer N."/>
            <person name="Luecker S."/>
            <person name="Lage O.M."/>
            <person name="Pohl T."/>
            <person name="Merkel B.J."/>
            <person name="Hornburger P."/>
            <person name="Mueller R.-W."/>
            <person name="Bruemmer F."/>
            <person name="Labrenz M."/>
            <person name="Spormann A.M."/>
            <person name="Op den Camp H."/>
            <person name="Overmann J."/>
            <person name="Amann R."/>
            <person name="Jetten M.S.M."/>
            <person name="Mascher T."/>
            <person name="Medema M.H."/>
            <person name="Devos D.P."/>
            <person name="Kaster A.-K."/>
            <person name="Ovreas L."/>
            <person name="Rohde M."/>
            <person name="Galperin M.Y."/>
            <person name="Jogler C."/>
        </authorList>
    </citation>
    <scope>NUCLEOTIDE SEQUENCE [LARGE SCALE GENOMIC DNA]</scope>
    <source>
        <strain evidence="6 7">SV_7m_r</strain>
    </source>
</reference>
<dbReference type="GO" id="GO:0006352">
    <property type="term" value="P:DNA-templated transcription initiation"/>
    <property type="evidence" value="ECO:0007669"/>
    <property type="project" value="InterPro"/>
</dbReference>
<dbReference type="GO" id="GO:0003677">
    <property type="term" value="F:DNA binding"/>
    <property type="evidence" value="ECO:0007669"/>
    <property type="project" value="InterPro"/>
</dbReference>
<evidence type="ECO:0000256" key="1">
    <source>
        <dbReference type="ARBA" id="ARBA00010641"/>
    </source>
</evidence>
<keyword evidence="4" id="KW-0804">Transcription</keyword>
<accession>A0A517SUX4</accession>
<dbReference type="GO" id="GO:0016987">
    <property type="term" value="F:sigma factor activity"/>
    <property type="evidence" value="ECO:0007669"/>
    <property type="project" value="UniProtKB-KW"/>
</dbReference>
<dbReference type="InterPro" id="IPR013325">
    <property type="entry name" value="RNA_pol_sigma_r2"/>
</dbReference>
<dbReference type="Proteomes" id="UP000315003">
    <property type="component" value="Chromosome"/>
</dbReference>
<protein>
    <submittedName>
        <fullName evidence="6">RNA polymerase sigma factor</fullName>
    </submittedName>
</protein>
<feature type="domain" description="RNA polymerase sigma factor 70 region 4 type 2" evidence="5">
    <location>
        <begin position="129"/>
        <end position="181"/>
    </location>
</feature>
<dbReference type="Pfam" id="PF08281">
    <property type="entry name" value="Sigma70_r4_2"/>
    <property type="match status" value="1"/>
</dbReference>
<dbReference type="InterPro" id="IPR013324">
    <property type="entry name" value="RNA_pol_sigma_r3/r4-like"/>
</dbReference>
<dbReference type="PANTHER" id="PTHR43133">
    <property type="entry name" value="RNA POLYMERASE ECF-TYPE SIGMA FACTO"/>
    <property type="match status" value="1"/>
</dbReference>
<evidence type="ECO:0000256" key="2">
    <source>
        <dbReference type="ARBA" id="ARBA00023015"/>
    </source>
</evidence>
<dbReference type="InterPro" id="IPR039425">
    <property type="entry name" value="RNA_pol_sigma-70-like"/>
</dbReference>
<dbReference type="NCBIfam" id="TIGR02937">
    <property type="entry name" value="sigma70-ECF"/>
    <property type="match status" value="1"/>
</dbReference>
<evidence type="ECO:0000256" key="3">
    <source>
        <dbReference type="ARBA" id="ARBA00023082"/>
    </source>
</evidence>
<keyword evidence="2" id="KW-0805">Transcription regulation</keyword>
<name>A0A517SUX4_9BACT</name>